<protein>
    <recommendedName>
        <fullName evidence="3">F5/8 type C domain-containing protein</fullName>
    </recommendedName>
</protein>
<proteinExistence type="predicted"/>
<organism evidence="1 2">
    <name type="scientific">Pseudarthrobacter oxydans</name>
    <name type="common">Arthrobacter oxydans</name>
    <dbReference type="NCBI Taxonomy" id="1671"/>
    <lineage>
        <taxon>Bacteria</taxon>
        <taxon>Bacillati</taxon>
        <taxon>Actinomycetota</taxon>
        <taxon>Actinomycetes</taxon>
        <taxon>Micrococcales</taxon>
        <taxon>Micrococcaceae</taxon>
        <taxon>Pseudarthrobacter</taxon>
    </lineage>
</organism>
<dbReference type="RefSeq" id="WP_310114677.1">
    <property type="nucleotide sequence ID" value="NZ_JAVDTN010000027.1"/>
</dbReference>
<evidence type="ECO:0008006" key="3">
    <source>
        <dbReference type="Google" id="ProtNLM"/>
    </source>
</evidence>
<gene>
    <name evidence="1" type="ORF">J2X12_004325</name>
</gene>
<sequence>MATLTFTGRDRYTTLRGTTNQAVAAVKEAQQQARERKAMQRVGGSSVRYFITDSAGSWIWSGRVDFQSAQSPGTGMANFNILLTSSTSPAFLAAVAVTVESSSDGVTWVPSRSKGLNDPWRVQEGSVLTAMPYVAIYEVEMRGTYMEYRRFKVQAMTSDPVAISVARTL</sequence>
<dbReference type="GeneID" id="97424567"/>
<evidence type="ECO:0000313" key="1">
    <source>
        <dbReference type="EMBL" id="MDR7166271.1"/>
    </source>
</evidence>
<dbReference type="EMBL" id="JAVDWN010000041">
    <property type="protein sequence ID" value="MDR7166271.1"/>
    <property type="molecule type" value="Genomic_DNA"/>
</dbReference>
<accession>A0AAW8NHA6</accession>
<comment type="caution">
    <text evidence="1">The sequence shown here is derived from an EMBL/GenBank/DDBJ whole genome shotgun (WGS) entry which is preliminary data.</text>
</comment>
<dbReference type="Proteomes" id="UP001262032">
    <property type="component" value="Unassembled WGS sequence"/>
</dbReference>
<name>A0AAW8NHA6_PSEOX</name>
<reference evidence="1" key="1">
    <citation type="submission" date="2023-07" db="EMBL/GenBank/DDBJ databases">
        <title>Sorghum-associated microbial communities from plants grown in Nebraska, USA.</title>
        <authorList>
            <person name="Schachtman D."/>
        </authorList>
    </citation>
    <scope>NUCLEOTIDE SEQUENCE</scope>
    <source>
        <strain evidence="1">BE261</strain>
    </source>
</reference>
<dbReference type="AlphaFoldDB" id="A0AAW8NHA6"/>
<evidence type="ECO:0000313" key="2">
    <source>
        <dbReference type="Proteomes" id="UP001262032"/>
    </source>
</evidence>